<reference evidence="1 2" key="1">
    <citation type="submission" date="2021-07" db="EMBL/GenBank/DDBJ databases">
        <title>Genomic diversity and antimicrobial resistance of Prevotella spp. isolated from chronic lung disease airways.</title>
        <authorList>
            <person name="Webb K.A."/>
            <person name="Olagoke O.S."/>
            <person name="Baird T."/>
            <person name="Neill J."/>
            <person name="Pham A."/>
            <person name="Wells T.J."/>
            <person name="Ramsay K.A."/>
            <person name="Bell S.C."/>
            <person name="Sarovich D.S."/>
            <person name="Price E.P."/>
        </authorList>
    </citation>
    <scope>NUCLEOTIDE SEQUENCE [LARGE SCALE GENOMIC DNA]</scope>
    <source>
        <strain evidence="1 2">SCHI0027.S.6</strain>
    </source>
</reference>
<gene>
    <name evidence="1" type="ORF">KZO77_08740</name>
</gene>
<organism evidence="1 2">
    <name type="scientific">Prevotella melaninogenica</name>
    <dbReference type="NCBI Taxonomy" id="28132"/>
    <lineage>
        <taxon>Bacteria</taxon>
        <taxon>Pseudomonadati</taxon>
        <taxon>Bacteroidota</taxon>
        <taxon>Bacteroidia</taxon>
        <taxon>Bacteroidales</taxon>
        <taxon>Prevotellaceae</taxon>
        <taxon>Prevotella</taxon>
    </lineage>
</organism>
<sequence length="52" mass="5912">MSFIILSTSTTRAEHQHMMCGALAPQKQDLYNSLLTQLRNAKITFSFSYKTS</sequence>
<evidence type="ECO:0000313" key="2">
    <source>
        <dbReference type="Proteomes" id="UP000812077"/>
    </source>
</evidence>
<evidence type="ECO:0000313" key="1">
    <source>
        <dbReference type="EMBL" id="MBW4755134.1"/>
    </source>
</evidence>
<protein>
    <submittedName>
        <fullName evidence="1">Uncharacterized protein</fullName>
    </submittedName>
</protein>
<proteinExistence type="predicted"/>
<dbReference type="Proteomes" id="UP000812077">
    <property type="component" value="Unassembled WGS sequence"/>
</dbReference>
<name>A0ABS6Y6L0_9BACT</name>
<keyword evidence="2" id="KW-1185">Reference proteome</keyword>
<dbReference type="EMBL" id="JAHXCP010000015">
    <property type="protein sequence ID" value="MBW4755134.1"/>
    <property type="molecule type" value="Genomic_DNA"/>
</dbReference>
<dbReference type="RefSeq" id="WP_219433675.1">
    <property type="nucleotide sequence ID" value="NZ_JAHXCP010000015.1"/>
</dbReference>
<comment type="caution">
    <text evidence="1">The sequence shown here is derived from an EMBL/GenBank/DDBJ whole genome shotgun (WGS) entry which is preliminary data.</text>
</comment>
<accession>A0ABS6Y6L0</accession>